<evidence type="ECO:0000256" key="8">
    <source>
        <dbReference type="ARBA" id="ARBA00030419"/>
    </source>
</evidence>
<dbReference type="CDD" id="cd14473">
    <property type="entry name" value="FERM_B-lobe"/>
    <property type="match status" value="1"/>
</dbReference>
<comment type="function">
    <text evidence="10">Protein 4.1 is a major structural element of the erythrocyte membrane skeleton. It plays a key role in regulating membrane physical properties of mechanical stability and deformability by stabilizing spectrin-actin interaction. Recruits DLG1 to membranes. Required for dynein-dynactin complex and NUMA1 recruitment at the mitotic cell cortex during anaphase.</text>
</comment>
<dbReference type="CTD" id="2037"/>
<dbReference type="GO" id="GO:1904778">
    <property type="term" value="P:positive regulation of protein localization to cell cortex"/>
    <property type="evidence" value="ECO:0007669"/>
    <property type="project" value="Ensembl"/>
</dbReference>
<dbReference type="AlphaFoldDB" id="A0A9V1E8C3"/>
<name>A0A9V1E8C3_PANPR</name>
<dbReference type="SMART" id="SM01195">
    <property type="entry name" value="FA"/>
    <property type="match status" value="1"/>
</dbReference>
<gene>
    <name evidence="15" type="primary">EPB41L2</name>
</gene>
<feature type="region of interest" description="Disordered" evidence="12">
    <location>
        <begin position="1"/>
        <end position="200"/>
    </location>
</feature>
<dbReference type="Pfam" id="PF08736">
    <property type="entry name" value="FA"/>
    <property type="match status" value="1"/>
</dbReference>
<dbReference type="Pfam" id="PF09380">
    <property type="entry name" value="FERM_C"/>
    <property type="match status" value="1"/>
</dbReference>
<keyword evidence="4" id="KW-0597">Phosphoprotein</keyword>
<dbReference type="PANTHER" id="PTHR23280">
    <property type="entry name" value="4.1 G PROTEIN"/>
    <property type="match status" value="1"/>
</dbReference>
<dbReference type="SMART" id="SM01196">
    <property type="entry name" value="FERM_C"/>
    <property type="match status" value="1"/>
</dbReference>
<dbReference type="GO" id="GO:0031032">
    <property type="term" value="P:actomyosin structure organization"/>
    <property type="evidence" value="ECO:0007669"/>
    <property type="project" value="TreeGrafter"/>
</dbReference>
<feature type="compositionally biased region" description="Acidic residues" evidence="12">
    <location>
        <begin position="760"/>
        <end position="770"/>
    </location>
</feature>
<dbReference type="PRINTS" id="PR00661">
    <property type="entry name" value="ERMFAMILY"/>
</dbReference>
<dbReference type="Pfam" id="PF04382">
    <property type="entry name" value="SAB"/>
    <property type="match status" value="1"/>
</dbReference>
<dbReference type="GO" id="GO:0042731">
    <property type="term" value="F:PH domain binding"/>
    <property type="evidence" value="ECO:0007669"/>
    <property type="project" value="Ensembl"/>
</dbReference>
<evidence type="ECO:0000313" key="15">
    <source>
        <dbReference type="RefSeq" id="XP_019276141.1"/>
    </source>
</evidence>
<dbReference type="GO" id="GO:0003779">
    <property type="term" value="F:actin binding"/>
    <property type="evidence" value="ECO:0007669"/>
    <property type="project" value="UniProtKB-KW"/>
</dbReference>
<evidence type="ECO:0000256" key="10">
    <source>
        <dbReference type="ARBA" id="ARBA00054563"/>
    </source>
</evidence>
<dbReference type="SUPFAM" id="SSF47031">
    <property type="entry name" value="Second domain of FERM"/>
    <property type="match status" value="1"/>
</dbReference>
<proteinExistence type="predicted"/>
<dbReference type="GO" id="GO:0030507">
    <property type="term" value="F:spectrin binding"/>
    <property type="evidence" value="ECO:0007669"/>
    <property type="project" value="Ensembl"/>
</dbReference>
<keyword evidence="3" id="KW-0963">Cytoplasm</keyword>
<dbReference type="PROSITE" id="PS00661">
    <property type="entry name" value="FERM_2"/>
    <property type="match status" value="1"/>
</dbReference>
<dbReference type="SUPFAM" id="SSF54236">
    <property type="entry name" value="Ubiquitin-like"/>
    <property type="match status" value="1"/>
</dbReference>
<feature type="region of interest" description="Disordered" evidence="12">
    <location>
        <begin position="666"/>
        <end position="775"/>
    </location>
</feature>
<evidence type="ECO:0000256" key="11">
    <source>
        <dbReference type="ARBA" id="ARBA00078357"/>
    </source>
</evidence>
<dbReference type="PIRSF" id="PIRSF002304">
    <property type="entry name" value="Membrane_skeletal_4_1"/>
    <property type="match status" value="1"/>
</dbReference>
<dbReference type="InterPro" id="IPR018980">
    <property type="entry name" value="FERM_PH-like_C"/>
</dbReference>
<dbReference type="FunFam" id="2.30.29.30:FF:000001">
    <property type="entry name" value="Erythrocyte membrane protein band 4.1"/>
    <property type="match status" value="1"/>
</dbReference>
<reference evidence="15" key="1">
    <citation type="submission" date="2025-08" db="UniProtKB">
        <authorList>
            <consortium name="RefSeq"/>
        </authorList>
    </citation>
    <scope>IDENTIFICATION</scope>
    <source>
        <tissue evidence="15">Whole blood</tissue>
    </source>
</reference>
<dbReference type="InterPro" id="IPR008379">
    <property type="entry name" value="Band_4.1_C"/>
</dbReference>
<keyword evidence="6" id="KW-0206">Cytoskeleton</keyword>
<evidence type="ECO:0000256" key="6">
    <source>
        <dbReference type="ARBA" id="ARBA00023212"/>
    </source>
</evidence>
<feature type="compositionally biased region" description="Basic and acidic residues" evidence="12">
    <location>
        <begin position="23"/>
        <end position="33"/>
    </location>
</feature>
<evidence type="ECO:0000259" key="13">
    <source>
        <dbReference type="PROSITE" id="PS50057"/>
    </source>
</evidence>
<evidence type="ECO:0000256" key="3">
    <source>
        <dbReference type="ARBA" id="ARBA00022490"/>
    </source>
</evidence>
<dbReference type="CDD" id="cd17202">
    <property type="entry name" value="FERM_F1_EPB41L2"/>
    <property type="match status" value="1"/>
</dbReference>
<feature type="compositionally biased region" description="Basic and acidic residues" evidence="12">
    <location>
        <begin position="112"/>
        <end position="149"/>
    </location>
</feature>
<feature type="compositionally biased region" description="Low complexity" evidence="12">
    <location>
        <begin position="724"/>
        <end position="735"/>
    </location>
</feature>
<evidence type="ECO:0000256" key="4">
    <source>
        <dbReference type="ARBA" id="ARBA00022553"/>
    </source>
</evidence>
<dbReference type="InterPro" id="IPR035963">
    <property type="entry name" value="FERM_2"/>
</dbReference>
<organism evidence="14 15">
    <name type="scientific">Panthera pardus</name>
    <name type="common">Leopard</name>
    <name type="synonym">Felis pardus</name>
    <dbReference type="NCBI Taxonomy" id="9691"/>
    <lineage>
        <taxon>Eukaryota</taxon>
        <taxon>Metazoa</taxon>
        <taxon>Chordata</taxon>
        <taxon>Craniata</taxon>
        <taxon>Vertebrata</taxon>
        <taxon>Euteleostomi</taxon>
        <taxon>Mammalia</taxon>
        <taxon>Eutheria</taxon>
        <taxon>Laurasiatheria</taxon>
        <taxon>Carnivora</taxon>
        <taxon>Feliformia</taxon>
        <taxon>Felidae</taxon>
        <taxon>Pantherinae</taxon>
        <taxon>Panthera</taxon>
    </lineage>
</organism>
<dbReference type="Pfam" id="PF00373">
    <property type="entry name" value="FERM_M"/>
    <property type="match status" value="1"/>
</dbReference>
<dbReference type="GO" id="GO:0030866">
    <property type="term" value="P:cortical actin cytoskeleton organization"/>
    <property type="evidence" value="ECO:0007669"/>
    <property type="project" value="InterPro"/>
</dbReference>
<evidence type="ECO:0000256" key="1">
    <source>
        <dbReference type="ARBA" id="ARBA00004245"/>
    </source>
</evidence>
<evidence type="ECO:0000256" key="5">
    <source>
        <dbReference type="ARBA" id="ARBA00023203"/>
    </source>
</evidence>
<evidence type="ECO:0000256" key="12">
    <source>
        <dbReference type="SAM" id="MobiDB-lite"/>
    </source>
</evidence>
<dbReference type="InterPro" id="IPR011993">
    <property type="entry name" value="PH-like_dom_sf"/>
</dbReference>
<dbReference type="InterPro" id="IPR000299">
    <property type="entry name" value="FERM_domain"/>
</dbReference>
<dbReference type="InterPro" id="IPR018979">
    <property type="entry name" value="FERM_N"/>
</dbReference>
<evidence type="ECO:0000313" key="14">
    <source>
        <dbReference type="Proteomes" id="UP001165780"/>
    </source>
</evidence>
<dbReference type="PRINTS" id="PR00935">
    <property type="entry name" value="BAND41"/>
</dbReference>
<feature type="compositionally biased region" description="Basic and acidic residues" evidence="12">
    <location>
        <begin position="160"/>
        <end position="198"/>
    </location>
</feature>
<dbReference type="InterPro" id="IPR014847">
    <property type="entry name" value="FA"/>
</dbReference>
<feature type="compositionally biased region" description="Basic and acidic residues" evidence="12">
    <location>
        <begin position="680"/>
        <end position="701"/>
    </location>
</feature>
<dbReference type="InterPro" id="IPR019747">
    <property type="entry name" value="FERM_CS"/>
</dbReference>
<feature type="compositionally biased region" description="Polar residues" evidence="12">
    <location>
        <begin position="666"/>
        <end position="676"/>
    </location>
</feature>
<dbReference type="InterPro" id="IPR000798">
    <property type="entry name" value="Ez/rad/moesin-like"/>
</dbReference>
<dbReference type="GO" id="GO:0005938">
    <property type="term" value="C:cell cortex"/>
    <property type="evidence" value="ECO:0007669"/>
    <property type="project" value="UniProtKB-SubCell"/>
</dbReference>
<dbReference type="RefSeq" id="XP_019276141.1">
    <property type="nucleotide sequence ID" value="XM_019420596.2"/>
</dbReference>
<dbReference type="PROSITE" id="PS50057">
    <property type="entry name" value="FERM_3"/>
    <property type="match status" value="1"/>
</dbReference>
<dbReference type="PROSITE" id="PS00660">
    <property type="entry name" value="FERM_1"/>
    <property type="match status" value="1"/>
</dbReference>
<dbReference type="GO" id="GO:0008180">
    <property type="term" value="C:COP9 signalosome"/>
    <property type="evidence" value="ECO:0007669"/>
    <property type="project" value="Ensembl"/>
</dbReference>
<dbReference type="FunFam" id="1.20.80.10:FF:000001">
    <property type="entry name" value="Erythrocyte membrane protein band 4.1"/>
    <property type="match status" value="1"/>
</dbReference>
<dbReference type="Pfam" id="PF05902">
    <property type="entry name" value="4_1_CTD"/>
    <property type="match status" value="1"/>
</dbReference>
<dbReference type="CDD" id="cd13184">
    <property type="entry name" value="FERM_C_4_1_family"/>
    <property type="match status" value="1"/>
</dbReference>
<dbReference type="GO" id="GO:0030054">
    <property type="term" value="C:cell junction"/>
    <property type="evidence" value="ECO:0007669"/>
    <property type="project" value="Ensembl"/>
</dbReference>
<dbReference type="Proteomes" id="UP001165780">
    <property type="component" value="Unplaced"/>
</dbReference>
<feature type="compositionally biased region" description="Low complexity" evidence="12">
    <location>
        <begin position="49"/>
        <end position="61"/>
    </location>
</feature>
<dbReference type="Pfam" id="PF09379">
    <property type="entry name" value="FERM_N"/>
    <property type="match status" value="1"/>
</dbReference>
<dbReference type="GO" id="GO:0005886">
    <property type="term" value="C:plasma membrane"/>
    <property type="evidence" value="ECO:0007669"/>
    <property type="project" value="Ensembl"/>
</dbReference>
<dbReference type="InterPro" id="IPR007477">
    <property type="entry name" value="SAB_dom"/>
</dbReference>
<dbReference type="SUPFAM" id="SSF50729">
    <property type="entry name" value="PH domain-like"/>
    <property type="match status" value="1"/>
</dbReference>
<dbReference type="InterPro" id="IPR019749">
    <property type="entry name" value="Band_41_domain"/>
</dbReference>
<dbReference type="GeneID" id="109249933"/>
<dbReference type="FunFam" id="3.10.20.90:FF:000002">
    <property type="entry name" value="Erythrocyte protein band 4.1-like 3"/>
    <property type="match status" value="1"/>
</dbReference>
<accession>A0A9V1E8C3</accession>
<protein>
    <recommendedName>
        <fullName evidence="7">Protein 4.1</fullName>
    </recommendedName>
    <alternativeName>
        <fullName evidence="11">4.1R</fullName>
    </alternativeName>
    <alternativeName>
        <fullName evidence="8">Band 4.1</fullName>
    </alternativeName>
    <alternativeName>
        <fullName evidence="9">Erythrocyte membrane protein band 4.1</fullName>
    </alternativeName>
</protein>
<keyword evidence="14" id="KW-1185">Reference proteome</keyword>
<dbReference type="GO" id="GO:0005654">
    <property type="term" value="C:nucleoplasm"/>
    <property type="evidence" value="ECO:0007669"/>
    <property type="project" value="Ensembl"/>
</dbReference>
<dbReference type="Gene3D" id="2.30.29.30">
    <property type="entry name" value="Pleckstrin-homology domain (PH domain)/Phosphotyrosine-binding domain (PTB)"/>
    <property type="match status" value="1"/>
</dbReference>
<dbReference type="PANTHER" id="PTHR23280:SF17">
    <property type="entry name" value="BAND 4.1-LIKE PROTEIN 2"/>
    <property type="match status" value="1"/>
</dbReference>
<dbReference type="SMART" id="SM00295">
    <property type="entry name" value="B41"/>
    <property type="match status" value="1"/>
</dbReference>
<keyword evidence="5" id="KW-0009">Actin-binding</keyword>
<dbReference type="Gene3D" id="1.20.80.10">
    <property type="match status" value="1"/>
</dbReference>
<dbReference type="InterPro" id="IPR014352">
    <property type="entry name" value="FERM/acyl-CoA-bd_prot_sf"/>
</dbReference>
<feature type="domain" description="FERM" evidence="13">
    <location>
        <begin position="208"/>
        <end position="489"/>
    </location>
</feature>
<dbReference type="GO" id="GO:0005198">
    <property type="term" value="F:structural molecule activity"/>
    <property type="evidence" value="ECO:0007669"/>
    <property type="project" value="InterPro"/>
</dbReference>
<dbReference type="InterPro" id="IPR019748">
    <property type="entry name" value="FERM_central"/>
</dbReference>
<dbReference type="Gene3D" id="3.10.20.90">
    <property type="entry name" value="Phosphatidylinositol 3-kinase Catalytic Subunit, Chain A, domain 1"/>
    <property type="match status" value="1"/>
</dbReference>
<evidence type="ECO:0000256" key="2">
    <source>
        <dbReference type="ARBA" id="ARBA00004544"/>
    </source>
</evidence>
<sequence>MTTEVGSTSEVKKEPEQLGADTDTTKEKTKEVAENQQNQSSDPEEEKGSQSSPTAESQSSPHRQKREKDPSESRGISRFIPPWLKKQKSYTLVVAKDGGDKKEPTQAVAEEILDKESLPEGERQAKGDAEETAQRKQQEIKVDVKEEKPVSGPAAQPADEVSKEREEKAKEIQEDKSEEAKRETKEVQTNELKSEKASQKATKKAKTVQCKVTLLDGTEYSCDLEKCAKGQVLFDKVCEHLNLLEKDYFGLLFQESPEQKNWLDPAKEIKRQLRNPPWLFTFNVKFYPPDPSQLTEDITRYFLCLQLRQDIASGRLPCSFVTHALLGSYTLQAELGDYDPEEHGSSDLSDFQFAPTQTKELEEKVAELHKTHRGLSPAQADSQFLENAKRLSMYGVDLHHAKDSEGVDIKLGVCANGLLIYKDRLRINRFAWPKILKISYKRSNFYIKVRPAELEQFESTIGFKLPNHRAAKRLWKVCVEHHTFYRLVSPEQPPKAKFLTLGSKFRYSGRTQAQTRQASTLIDRPAPHFERTSSKRVSRSLDGAPVGVVDESLMKDFPGPAGEVSAYGPGAVSTAMVQDGDGRRDLRSPTKVPHVQFVEGKKNSLRVEGDNIYVRHSNLMLEDLDKAQEDILRHQASISELKRNFMESTPEPRPNEWEKRRITPLSLQTQGSSHETLNVVEEKQQAEVGKDERVITEEMNGKELSPGSGPGETRKVEPLTQKDSTSLSSESSSGSESEEEEDVGEYRPHHRVTQGTIREEQEEYDEEVEEEAGRAAKVVEREEAVPEASPGRQAGASVSAVETVIREKVVAPKLSAEKSVNEGAIKQDMSEETEDEQHKVNGEVSHVDIDVLPQIICCSEPPVVKTEMVTISDASQRTEISTKEVPIVQTETKTITYESPQIDGGAGGDSGTLLTAQTITSESVSTTTTTHITKTVKGGISETRIEKRIVITGDADIDHDQALAQAIREAREQHPDMSVTRVVVHKETELEEGEE</sequence>
<dbReference type="GO" id="GO:0005856">
    <property type="term" value="C:cytoskeleton"/>
    <property type="evidence" value="ECO:0007669"/>
    <property type="project" value="UniProtKB-SubCell"/>
</dbReference>
<comment type="subcellular location">
    <subcellularLocation>
        <location evidence="2">Cytoplasm</location>
        <location evidence="2">Cell cortex</location>
    </subcellularLocation>
    <subcellularLocation>
        <location evidence="1">Cytoplasm</location>
        <location evidence="1">Cytoskeleton</location>
    </subcellularLocation>
</comment>
<dbReference type="InterPro" id="IPR029071">
    <property type="entry name" value="Ubiquitin-like_domsf"/>
</dbReference>
<evidence type="ECO:0000256" key="9">
    <source>
        <dbReference type="ARBA" id="ARBA00032586"/>
    </source>
</evidence>
<evidence type="ECO:0000256" key="7">
    <source>
        <dbReference type="ARBA" id="ARBA00023658"/>
    </source>
</evidence>